<dbReference type="InterPro" id="IPR006426">
    <property type="entry name" value="Asn_synth_AEB"/>
</dbReference>
<dbReference type="PANTHER" id="PTHR43284:SF1">
    <property type="entry name" value="ASPARAGINE SYNTHETASE"/>
    <property type="match status" value="1"/>
</dbReference>
<feature type="domain" description="Glutamine amidotransferase type-2" evidence="10">
    <location>
        <begin position="2"/>
        <end position="213"/>
    </location>
</feature>
<dbReference type="EMBL" id="PEWV01000071">
    <property type="protein sequence ID" value="PIU41068.1"/>
    <property type="molecule type" value="Genomic_DNA"/>
</dbReference>
<comment type="catalytic activity">
    <reaction evidence="7">
        <text>L-aspartate + L-glutamine + ATP + H2O = L-asparagine + L-glutamate + AMP + diphosphate + H(+)</text>
        <dbReference type="Rhea" id="RHEA:12228"/>
        <dbReference type="ChEBI" id="CHEBI:15377"/>
        <dbReference type="ChEBI" id="CHEBI:15378"/>
        <dbReference type="ChEBI" id="CHEBI:29985"/>
        <dbReference type="ChEBI" id="CHEBI:29991"/>
        <dbReference type="ChEBI" id="CHEBI:30616"/>
        <dbReference type="ChEBI" id="CHEBI:33019"/>
        <dbReference type="ChEBI" id="CHEBI:58048"/>
        <dbReference type="ChEBI" id="CHEBI:58359"/>
        <dbReference type="ChEBI" id="CHEBI:456215"/>
        <dbReference type="EC" id="6.3.5.4"/>
    </reaction>
</comment>
<dbReference type="AlphaFoldDB" id="A0A2J0KR43"/>
<evidence type="ECO:0000313" key="11">
    <source>
        <dbReference type="EMBL" id="PIU41068.1"/>
    </source>
</evidence>
<dbReference type="SUPFAM" id="SSF52402">
    <property type="entry name" value="Adenine nucleotide alpha hydrolases-like"/>
    <property type="match status" value="1"/>
</dbReference>
<evidence type="ECO:0000256" key="7">
    <source>
        <dbReference type="ARBA" id="ARBA00048741"/>
    </source>
</evidence>
<comment type="similarity">
    <text evidence="2">Belongs to the asparagine synthetase family.</text>
</comment>
<dbReference type="InterPro" id="IPR014729">
    <property type="entry name" value="Rossmann-like_a/b/a_fold"/>
</dbReference>
<dbReference type="CDD" id="cd00712">
    <property type="entry name" value="AsnB"/>
    <property type="match status" value="1"/>
</dbReference>
<evidence type="ECO:0000256" key="1">
    <source>
        <dbReference type="ARBA" id="ARBA00005187"/>
    </source>
</evidence>
<comment type="pathway">
    <text evidence="1">Amino-acid biosynthesis; L-asparagine biosynthesis; L-asparagine from L-aspartate (L-Gln route): step 1/1.</text>
</comment>
<dbReference type="InterPro" id="IPR029055">
    <property type="entry name" value="Ntn_hydrolases_N"/>
</dbReference>
<dbReference type="InterPro" id="IPR051786">
    <property type="entry name" value="ASN_synthetase/amidase"/>
</dbReference>
<dbReference type="GO" id="GO:0005829">
    <property type="term" value="C:cytosol"/>
    <property type="evidence" value="ECO:0007669"/>
    <property type="project" value="TreeGrafter"/>
</dbReference>
<evidence type="ECO:0000256" key="3">
    <source>
        <dbReference type="ARBA" id="ARBA00012737"/>
    </source>
</evidence>
<organism evidence="11 12">
    <name type="scientific">Candidatus Aquitaenariimonas noxiae</name>
    <dbReference type="NCBI Taxonomy" id="1974741"/>
    <lineage>
        <taxon>Bacteria</taxon>
        <taxon>Pseudomonadati</taxon>
        <taxon>Candidatus Omnitrophota</taxon>
        <taxon>Candidatus Aquitaenariimonas</taxon>
    </lineage>
</organism>
<dbReference type="Gene3D" id="3.40.50.620">
    <property type="entry name" value="HUPs"/>
    <property type="match status" value="1"/>
</dbReference>
<feature type="binding site" evidence="9">
    <location>
        <position position="291"/>
    </location>
    <ligand>
        <name>ATP</name>
        <dbReference type="ChEBI" id="CHEBI:30616"/>
    </ligand>
</feature>
<evidence type="ECO:0000256" key="6">
    <source>
        <dbReference type="ARBA" id="ARBA00022962"/>
    </source>
</evidence>
<keyword evidence="8" id="KW-0061">Asparagine biosynthesis</keyword>
<dbReference type="GO" id="GO:0004066">
    <property type="term" value="F:asparagine synthase (glutamine-hydrolyzing) activity"/>
    <property type="evidence" value="ECO:0007669"/>
    <property type="project" value="UniProtKB-EC"/>
</dbReference>
<dbReference type="InterPro" id="IPR017932">
    <property type="entry name" value="GATase_2_dom"/>
</dbReference>
<feature type="binding site" evidence="9">
    <location>
        <begin position="370"/>
        <end position="371"/>
    </location>
    <ligand>
        <name>ATP</name>
        <dbReference type="ChEBI" id="CHEBI:30616"/>
    </ligand>
</feature>
<dbReference type="NCBIfam" id="TIGR01536">
    <property type="entry name" value="asn_synth_AEB"/>
    <property type="match status" value="1"/>
</dbReference>
<keyword evidence="4 9" id="KW-0547">Nucleotide-binding</keyword>
<dbReference type="InterPro" id="IPR001962">
    <property type="entry name" value="Asn_synthase"/>
</dbReference>
<dbReference type="SUPFAM" id="SSF56235">
    <property type="entry name" value="N-terminal nucleophile aminohydrolases (Ntn hydrolases)"/>
    <property type="match status" value="1"/>
</dbReference>
<evidence type="ECO:0000256" key="4">
    <source>
        <dbReference type="ARBA" id="ARBA00022741"/>
    </source>
</evidence>
<dbReference type="PROSITE" id="PS51278">
    <property type="entry name" value="GATASE_TYPE_2"/>
    <property type="match status" value="1"/>
</dbReference>
<evidence type="ECO:0000313" key="12">
    <source>
        <dbReference type="Proteomes" id="UP000230052"/>
    </source>
</evidence>
<keyword evidence="8" id="KW-0028">Amino-acid biosynthesis</keyword>
<dbReference type="Gene3D" id="3.60.20.10">
    <property type="entry name" value="Glutamine Phosphoribosylpyrophosphate, subunit 1, domain 1"/>
    <property type="match status" value="1"/>
</dbReference>
<dbReference type="CDD" id="cd01991">
    <property type="entry name" value="Asn_synthase_B_C"/>
    <property type="match status" value="1"/>
</dbReference>
<dbReference type="PANTHER" id="PTHR43284">
    <property type="entry name" value="ASPARAGINE SYNTHETASE (GLUTAMINE-HYDROLYZING)"/>
    <property type="match status" value="1"/>
</dbReference>
<keyword evidence="6 8" id="KW-0315">Glutamine amidotransferase</keyword>
<keyword evidence="5 9" id="KW-0067">ATP-binding</keyword>
<dbReference type="Pfam" id="PF00733">
    <property type="entry name" value="Asn_synthase"/>
    <property type="match status" value="1"/>
</dbReference>
<sequence>MCGIAGIVNLNKKPVDAKVLGRMTDAMAHRGPDGRGVFVDDFVGLGHRRLAVLDLSEKAHQPMLIEDGSLVISYMGEVYNFKEIRNKLEKEGFSFRSNSDTEVVLKAFKHYGYDALNHFNGMFAFAIWDKDKKTVTLARDRYGIKPFYYWQKANIFIFASEIKAFLEHPAFRAELDTETLLEYFTFQNTFTGKTLFKGVVLVPAGHFIRIKLSGAPNIETVRYWDFHFTEEKNIRAEAEYLEELDGLFKQAVKRQLVADVEIGAYLSGGIDSGSVTAIASQYFKDLKTFCIGFDLSSVSGLELSFDERKKAEHISYLYQTEHYEMVLKSGDMQRCLPRLVWSLEDLRLGQSYPNFYASKLASRFVKVCLSGAGGDELFGGYPWRYYKALKSKNFDEYIDGYYKYWQRLVPNAILTNLFAPVCKDIQKVRTEDIFKNVFNGHKLVPANPEDYINHSLYFEAKTFMHGLFIVDDKLSMANGLEIRVPFLDNDLVDFAMKIPLRLKLRDIDNTLRIDEDNLAKREMYFEKTQDGKMILRKVLGKYVGEKIRDQHKQGFSGPDASWFKGESIDYVKRLLLNKKASVYNYFDYDTSRVLLEDHLSGKHNRRLFIWSLLCFETWIRIFLLGQKAEGLFCEK</sequence>
<comment type="caution">
    <text evidence="11">The sequence shown here is derived from an EMBL/GenBank/DDBJ whole genome shotgun (WGS) entry which is preliminary data.</text>
</comment>
<accession>A0A2J0KR43</accession>
<dbReference type="Proteomes" id="UP000230052">
    <property type="component" value="Unassembled WGS sequence"/>
</dbReference>
<dbReference type="InterPro" id="IPR033738">
    <property type="entry name" value="AsnB_N"/>
</dbReference>
<evidence type="ECO:0000256" key="5">
    <source>
        <dbReference type="ARBA" id="ARBA00022840"/>
    </source>
</evidence>
<dbReference type="GO" id="GO:0005524">
    <property type="term" value="F:ATP binding"/>
    <property type="evidence" value="ECO:0007669"/>
    <property type="project" value="UniProtKB-KW"/>
</dbReference>
<gene>
    <name evidence="11" type="primary">asnB</name>
    <name evidence="11" type="ORF">COS99_06950</name>
</gene>
<evidence type="ECO:0000256" key="2">
    <source>
        <dbReference type="ARBA" id="ARBA00005752"/>
    </source>
</evidence>
<evidence type="ECO:0000256" key="9">
    <source>
        <dbReference type="PIRSR" id="PIRSR001589-2"/>
    </source>
</evidence>
<protein>
    <recommendedName>
        <fullName evidence="3">asparagine synthase (glutamine-hydrolyzing)</fullName>
        <ecNumber evidence="3">6.3.5.4</ecNumber>
    </recommendedName>
</protein>
<dbReference type="PIRSF" id="PIRSF001589">
    <property type="entry name" value="Asn_synthetase_glu-h"/>
    <property type="match status" value="1"/>
</dbReference>
<proteinExistence type="inferred from homology"/>
<dbReference type="EC" id="6.3.5.4" evidence="3"/>
<name>A0A2J0KR43_9BACT</name>
<evidence type="ECO:0000256" key="8">
    <source>
        <dbReference type="PIRSR" id="PIRSR001589-1"/>
    </source>
</evidence>
<feature type="binding site" evidence="9">
    <location>
        <position position="100"/>
    </location>
    <ligand>
        <name>L-glutamine</name>
        <dbReference type="ChEBI" id="CHEBI:58359"/>
    </ligand>
</feature>
<evidence type="ECO:0000259" key="10">
    <source>
        <dbReference type="PROSITE" id="PS51278"/>
    </source>
</evidence>
<reference evidence="11 12" key="1">
    <citation type="submission" date="2017-09" db="EMBL/GenBank/DDBJ databases">
        <title>Depth-based differentiation of microbial function through sediment-hosted aquifers and enrichment of novel symbionts in the deep terrestrial subsurface.</title>
        <authorList>
            <person name="Probst A.J."/>
            <person name="Ladd B."/>
            <person name="Jarett J.K."/>
            <person name="Geller-Mcgrath D.E."/>
            <person name="Sieber C.M."/>
            <person name="Emerson J.B."/>
            <person name="Anantharaman K."/>
            <person name="Thomas B.C."/>
            <person name="Malmstrom R."/>
            <person name="Stieglmeier M."/>
            <person name="Klingl A."/>
            <person name="Woyke T."/>
            <person name="Ryan C.M."/>
            <person name="Banfield J.F."/>
        </authorList>
    </citation>
    <scope>NUCLEOTIDE SEQUENCE [LARGE SCALE GENOMIC DNA]</scope>
    <source>
        <strain evidence="11">CG07_land_8_20_14_0_80_42_15</strain>
    </source>
</reference>
<dbReference type="GO" id="GO:0006529">
    <property type="term" value="P:asparagine biosynthetic process"/>
    <property type="evidence" value="ECO:0007669"/>
    <property type="project" value="UniProtKB-KW"/>
</dbReference>
<dbReference type="Pfam" id="PF13537">
    <property type="entry name" value="GATase_7"/>
    <property type="match status" value="1"/>
</dbReference>
<feature type="active site" description="For GATase activity" evidence="8">
    <location>
        <position position="2"/>
    </location>
</feature>